<reference evidence="1" key="1">
    <citation type="submission" date="2022-10" db="EMBL/GenBank/DDBJ databases">
        <authorList>
            <person name="Chen Y."/>
            <person name="Dougan E. K."/>
            <person name="Chan C."/>
            <person name="Rhodes N."/>
            <person name="Thang M."/>
        </authorList>
    </citation>
    <scope>NUCLEOTIDE SEQUENCE</scope>
</reference>
<dbReference type="OrthoDB" id="416662at2759"/>
<proteinExistence type="predicted"/>
<comment type="caution">
    <text evidence="1">The sequence shown here is derived from an EMBL/GenBank/DDBJ whole genome shotgun (WGS) entry which is preliminary data.</text>
</comment>
<dbReference type="AlphaFoldDB" id="A0A9P1BWF6"/>
<dbReference type="EMBL" id="CAMXCT030000580">
    <property type="protein sequence ID" value="CAL4768051.1"/>
    <property type="molecule type" value="Genomic_DNA"/>
</dbReference>
<protein>
    <recommendedName>
        <fullName evidence="4">Reverse transcriptase domain-containing protein</fullName>
    </recommendedName>
</protein>
<dbReference type="EMBL" id="CAMXCT020000580">
    <property type="protein sequence ID" value="CAL1134114.1"/>
    <property type="molecule type" value="Genomic_DNA"/>
</dbReference>
<dbReference type="Proteomes" id="UP001152797">
    <property type="component" value="Unassembled WGS sequence"/>
</dbReference>
<evidence type="ECO:0000313" key="3">
    <source>
        <dbReference type="Proteomes" id="UP001152797"/>
    </source>
</evidence>
<evidence type="ECO:0008006" key="4">
    <source>
        <dbReference type="Google" id="ProtNLM"/>
    </source>
</evidence>
<name>A0A9P1BWF6_9DINO</name>
<sequence>MTHDDTVNRWADYFAGLEGGVRIDAQRQLSLMSATDFAFPVDSLPSLCELEFALRKMKAGKASGPDAIPSELCKYFPGPVAKQVYTLMMKSLIQGHEPIDLKGGVVLPIWKGKKQKDVCSAFRSILLSSNIGKAFHKTMRSKQSLVYESYLQHQQLGGRKKVPVVLGTHLTKAFLRAHHALHHATAILFVDLEAAFYTVVRPLALSGTCDDEILACMAAKLHLPTDTVHALYHHLQQPGATESAGMRCFDQRALRAVHTDTFFRVPNQKDVVKTHLGTRPGDAYADIVFGFLMARVLHNFQTQLCKHDVMSTVPDVQTPALFGRPCPTGHAAIPFVGPVWMDDLAVCLRGNTNDAVATKIGVATGVLLDLFREHAMSPNLARGKTELLMTPKGPKSNAWRKRLYGPTATGFFPIVGEAETYQEYIHAAILRLYRKLLKVDPDEHLSDDMLLTTLDLPSPTEVFRRARLRYVATLLQVGGSACWGLLNQDEAWISLIHDDLRWVWLDNRLPPLQASGPQKPRPRDRDLNLVHWDLHDAIVEAAFDLQDELDFEPTVRKLVGTFPIAWTRCLVTFRELQATIATESEPLGEVSLAHANHCLGMLSNSEEWPFLQTLVATQSDGMTSLEVLEEQFRAFADHGVPPTDAVPRDIGKHRIVLHAFSGRRRLGDIQVFMEELQKQSADGTLLHVVSLDLMTDAVWGDATRPATKAFWRQAADTGRVHGLLAGPPCESWSQARFAQTDEGTGPRPIRSADALWGMESLSLRELAQVMIGNDLLFFAFDLILRLHFSEGFGAIEHPDEPAEDFKPSIWKLPILTIFRALPGFAELRFAQGLLGASSPKLTRLLSLNLPGLQRTLRAHHITKDLPRRSSIGKLNGVWSTGFLKEYPPAMSRALAVEFIAWFERQCTDVQLAESHAFLARCKLMSATTLTDQMGADYTSK</sequence>
<evidence type="ECO:0000313" key="1">
    <source>
        <dbReference type="EMBL" id="CAI3980739.1"/>
    </source>
</evidence>
<organism evidence="1">
    <name type="scientific">Cladocopium goreaui</name>
    <dbReference type="NCBI Taxonomy" id="2562237"/>
    <lineage>
        <taxon>Eukaryota</taxon>
        <taxon>Sar</taxon>
        <taxon>Alveolata</taxon>
        <taxon>Dinophyceae</taxon>
        <taxon>Suessiales</taxon>
        <taxon>Symbiodiniaceae</taxon>
        <taxon>Cladocopium</taxon>
    </lineage>
</organism>
<gene>
    <name evidence="1" type="ORF">C1SCF055_LOCUS8598</name>
</gene>
<keyword evidence="3" id="KW-1185">Reference proteome</keyword>
<dbReference type="EMBL" id="CAMXCT010000580">
    <property type="protein sequence ID" value="CAI3980739.1"/>
    <property type="molecule type" value="Genomic_DNA"/>
</dbReference>
<reference evidence="2" key="2">
    <citation type="submission" date="2024-04" db="EMBL/GenBank/DDBJ databases">
        <authorList>
            <person name="Chen Y."/>
            <person name="Shah S."/>
            <person name="Dougan E. K."/>
            <person name="Thang M."/>
            <person name="Chan C."/>
        </authorList>
    </citation>
    <scope>NUCLEOTIDE SEQUENCE [LARGE SCALE GENOMIC DNA]</scope>
</reference>
<dbReference type="PANTHER" id="PTHR47510:SF3">
    <property type="entry name" value="ENDO_EXONUCLEASE_PHOSPHATASE DOMAIN-CONTAINING PROTEIN"/>
    <property type="match status" value="1"/>
</dbReference>
<evidence type="ECO:0000313" key="2">
    <source>
        <dbReference type="EMBL" id="CAL1134114.1"/>
    </source>
</evidence>
<dbReference type="PANTHER" id="PTHR47510">
    <property type="entry name" value="REVERSE TRANSCRIPTASE DOMAIN-CONTAINING PROTEIN"/>
    <property type="match status" value="1"/>
</dbReference>
<accession>A0A9P1BWF6</accession>